<name>A0A5B6UME3_9ROSI</name>
<proteinExistence type="predicted"/>
<dbReference type="EMBL" id="SMMG02000010">
    <property type="protein sequence ID" value="KAA3458388.1"/>
    <property type="molecule type" value="Genomic_DNA"/>
</dbReference>
<evidence type="ECO:0000313" key="2">
    <source>
        <dbReference type="Proteomes" id="UP000325315"/>
    </source>
</evidence>
<comment type="caution">
    <text evidence="1">The sequence shown here is derived from an EMBL/GenBank/DDBJ whole genome shotgun (WGS) entry which is preliminary data.</text>
</comment>
<gene>
    <name evidence="1" type="ORF">EPI10_013006</name>
</gene>
<dbReference type="OrthoDB" id="6612291at2759"/>
<protein>
    <submittedName>
        <fullName evidence="1">Plastidic glucose transporter 4-like</fullName>
    </submittedName>
</protein>
<dbReference type="Proteomes" id="UP000325315">
    <property type="component" value="Unassembled WGS sequence"/>
</dbReference>
<keyword evidence="1" id="KW-0813">Transport</keyword>
<dbReference type="AlphaFoldDB" id="A0A5B6UME3"/>
<evidence type="ECO:0000313" key="1">
    <source>
        <dbReference type="EMBL" id="KAA3458388.1"/>
    </source>
</evidence>
<keyword evidence="1" id="KW-0762">Sugar transport</keyword>
<reference evidence="1" key="1">
    <citation type="submission" date="2019-08" db="EMBL/GenBank/DDBJ databases">
        <authorList>
            <person name="Liu F."/>
        </authorList>
    </citation>
    <scope>NUCLEOTIDE SEQUENCE [LARGE SCALE GENOMIC DNA]</scope>
    <source>
        <strain evidence="1">PA1801</strain>
        <tissue evidence="1">Leaf</tissue>
    </source>
</reference>
<sequence length="190" mass="20204">MQASTHLVRGNFGIEISKRRVFPCFGEVRQRSLTLNRNFCIRSGSTCSGLRSGDVSMGAGLVRAKNGIETAVRSSVKSRSIKAQASGEENCLMKELHKQIGGDIEDLTPINPQAKSSGAVLPFVGVACLGAMLFGYHLGVVNGALEYLSKDLGIAENTGGLSAHSLLVPLLVHLLGEHWQTNLAGQGLFN</sequence>
<organism evidence="1 2">
    <name type="scientific">Gossypium australe</name>
    <dbReference type="NCBI Taxonomy" id="47621"/>
    <lineage>
        <taxon>Eukaryota</taxon>
        <taxon>Viridiplantae</taxon>
        <taxon>Streptophyta</taxon>
        <taxon>Embryophyta</taxon>
        <taxon>Tracheophyta</taxon>
        <taxon>Spermatophyta</taxon>
        <taxon>Magnoliopsida</taxon>
        <taxon>eudicotyledons</taxon>
        <taxon>Gunneridae</taxon>
        <taxon>Pentapetalae</taxon>
        <taxon>rosids</taxon>
        <taxon>malvids</taxon>
        <taxon>Malvales</taxon>
        <taxon>Malvaceae</taxon>
        <taxon>Malvoideae</taxon>
        <taxon>Gossypium</taxon>
    </lineage>
</organism>
<keyword evidence="2" id="KW-1185">Reference proteome</keyword>
<accession>A0A5B6UME3</accession>